<feature type="domain" description="Inositolphosphotransferase Aur1/Ipt1" evidence="2">
    <location>
        <begin position="46"/>
        <end position="195"/>
    </location>
</feature>
<gene>
    <name evidence="3" type="ORF">AN964_03025</name>
</gene>
<name>A0A0Q3WVL4_9BACI</name>
<accession>A0A0Q3WVL4</accession>
<feature type="transmembrane region" description="Helical" evidence="1">
    <location>
        <begin position="156"/>
        <end position="174"/>
    </location>
</feature>
<evidence type="ECO:0000259" key="2">
    <source>
        <dbReference type="Pfam" id="PF14378"/>
    </source>
</evidence>
<feature type="transmembrane region" description="Helical" evidence="1">
    <location>
        <begin position="180"/>
        <end position="197"/>
    </location>
</feature>
<dbReference type="InterPro" id="IPR036938">
    <property type="entry name" value="PAP2/HPO_sf"/>
</dbReference>
<sequence>MKRKSIPSHLMALCWLISIPLLGTLYVILNRQNVKAYSLVTDLDRHIPFIKIFIIPYVSWFVFILAALIYLCVKNRQVYYRTLVYFNIGLLICYGIYSVFQTHVPRPTLTGHDLLTNMVRSVYHLDEPYNCFPSTHVLTSYLILKGFQSAKNIPRPIRIGVSLMALLIMVSILFVKQHVLFDLIGGVAVVEVIYFLHRWSAARVKSIQLAWQHRNGTNKESVKSSKLV</sequence>
<dbReference type="OrthoDB" id="9790723at2"/>
<comment type="caution">
    <text evidence="3">The sequence shown here is derived from an EMBL/GenBank/DDBJ whole genome shotgun (WGS) entry which is preliminary data.</text>
</comment>
<dbReference type="AlphaFoldDB" id="A0A0Q3WVL4"/>
<feature type="transmembrane region" description="Helical" evidence="1">
    <location>
        <begin position="83"/>
        <end position="100"/>
    </location>
</feature>
<evidence type="ECO:0000313" key="3">
    <source>
        <dbReference type="EMBL" id="KQL52605.1"/>
    </source>
</evidence>
<keyword evidence="1" id="KW-1133">Transmembrane helix</keyword>
<proteinExistence type="predicted"/>
<dbReference type="InterPro" id="IPR026841">
    <property type="entry name" value="Aur1/Ipt1"/>
</dbReference>
<feature type="transmembrane region" description="Helical" evidence="1">
    <location>
        <begin position="12"/>
        <end position="29"/>
    </location>
</feature>
<dbReference type="Pfam" id="PF14378">
    <property type="entry name" value="PAP2_3"/>
    <property type="match status" value="1"/>
</dbReference>
<dbReference type="EMBL" id="LJJC01000004">
    <property type="protein sequence ID" value="KQL52605.1"/>
    <property type="molecule type" value="Genomic_DNA"/>
</dbReference>
<dbReference type="Proteomes" id="UP000051888">
    <property type="component" value="Unassembled WGS sequence"/>
</dbReference>
<dbReference type="RefSeq" id="WP_055738300.1">
    <property type="nucleotide sequence ID" value="NZ_JAAIWL010000016.1"/>
</dbReference>
<dbReference type="SUPFAM" id="SSF48317">
    <property type="entry name" value="Acid phosphatase/Vanadium-dependent haloperoxidase"/>
    <property type="match status" value="1"/>
</dbReference>
<evidence type="ECO:0000256" key="1">
    <source>
        <dbReference type="SAM" id="Phobius"/>
    </source>
</evidence>
<evidence type="ECO:0000313" key="4">
    <source>
        <dbReference type="Proteomes" id="UP000051888"/>
    </source>
</evidence>
<dbReference type="PATRIC" id="fig|157838.3.peg.668"/>
<keyword evidence="4" id="KW-1185">Reference proteome</keyword>
<keyword evidence="1" id="KW-0472">Membrane</keyword>
<feature type="transmembrane region" description="Helical" evidence="1">
    <location>
        <begin position="49"/>
        <end position="71"/>
    </location>
</feature>
<dbReference type="STRING" id="157838.AN964_03025"/>
<reference evidence="3 4" key="1">
    <citation type="submission" date="2015-09" db="EMBL/GenBank/DDBJ databases">
        <title>Genome sequencing project for genomic taxonomy and phylogenomics of Bacillus-like bacteria.</title>
        <authorList>
            <person name="Liu B."/>
            <person name="Wang J."/>
            <person name="Zhu Y."/>
            <person name="Liu G."/>
            <person name="Chen Q."/>
            <person name="Chen Z."/>
            <person name="Lan J."/>
            <person name="Che J."/>
            <person name="Ge C."/>
            <person name="Shi H."/>
            <person name="Pan Z."/>
            <person name="Liu X."/>
        </authorList>
    </citation>
    <scope>NUCLEOTIDE SEQUENCE [LARGE SCALE GENOMIC DNA]</scope>
    <source>
        <strain evidence="3 4">LMG 18435</strain>
    </source>
</reference>
<protein>
    <recommendedName>
        <fullName evidence="2">Inositolphosphotransferase Aur1/Ipt1 domain-containing protein</fullName>
    </recommendedName>
</protein>
<keyword evidence="1" id="KW-0812">Transmembrane</keyword>
<dbReference type="GO" id="GO:0016020">
    <property type="term" value="C:membrane"/>
    <property type="evidence" value="ECO:0007669"/>
    <property type="project" value="UniProtKB-SubCell"/>
</dbReference>
<organism evidence="3 4">
    <name type="scientific">Heyndrickxia shackletonii</name>
    <dbReference type="NCBI Taxonomy" id="157838"/>
    <lineage>
        <taxon>Bacteria</taxon>
        <taxon>Bacillati</taxon>
        <taxon>Bacillota</taxon>
        <taxon>Bacilli</taxon>
        <taxon>Bacillales</taxon>
        <taxon>Bacillaceae</taxon>
        <taxon>Heyndrickxia</taxon>
    </lineage>
</organism>